<proteinExistence type="predicted"/>
<evidence type="ECO:0000256" key="1">
    <source>
        <dbReference type="SAM" id="MobiDB-lite"/>
    </source>
</evidence>
<feature type="domain" description="DUF4218" evidence="2">
    <location>
        <begin position="97"/>
        <end position="179"/>
    </location>
</feature>
<dbReference type="EMBL" id="JAUUTY010000003">
    <property type="protein sequence ID" value="KAK1666389.1"/>
    <property type="molecule type" value="Genomic_DNA"/>
</dbReference>
<protein>
    <recommendedName>
        <fullName evidence="2">DUF4218 domain-containing protein</fullName>
    </recommendedName>
</protein>
<reference evidence="3" key="1">
    <citation type="submission" date="2023-07" db="EMBL/GenBank/DDBJ databases">
        <title>A chromosome-level genome assembly of Lolium multiflorum.</title>
        <authorList>
            <person name="Chen Y."/>
            <person name="Copetti D."/>
            <person name="Kolliker R."/>
            <person name="Studer B."/>
        </authorList>
    </citation>
    <scope>NUCLEOTIDE SEQUENCE</scope>
    <source>
        <strain evidence="3">02402/16</strain>
        <tissue evidence="3">Leaf</tissue>
    </source>
</reference>
<comment type="caution">
    <text evidence="3">The sequence shown here is derived from an EMBL/GenBank/DDBJ whole genome shotgun (WGS) entry which is preliminary data.</text>
</comment>
<keyword evidence="4" id="KW-1185">Reference proteome</keyword>
<evidence type="ECO:0000313" key="4">
    <source>
        <dbReference type="Proteomes" id="UP001231189"/>
    </source>
</evidence>
<dbReference type="AlphaFoldDB" id="A0AAD8SZ22"/>
<dbReference type="Pfam" id="PF13960">
    <property type="entry name" value="DUF4218"/>
    <property type="match status" value="1"/>
</dbReference>
<accession>A0AAD8SZ22</accession>
<feature type="region of interest" description="Disordered" evidence="1">
    <location>
        <begin position="344"/>
        <end position="370"/>
    </location>
</feature>
<dbReference type="PANTHER" id="PTHR48258:SF4">
    <property type="entry name" value="DUF4216 DOMAIN-CONTAINING PROTEIN"/>
    <property type="match status" value="1"/>
</dbReference>
<gene>
    <name evidence="3" type="ORF">QYE76_054548</name>
</gene>
<dbReference type="InterPro" id="IPR025452">
    <property type="entry name" value="DUF4218"/>
</dbReference>
<name>A0AAD8SZ22_LOLMU</name>
<evidence type="ECO:0000313" key="3">
    <source>
        <dbReference type="EMBL" id="KAK1666389.1"/>
    </source>
</evidence>
<sequence length="370" mass="42144">MLFREEHADTNYCIKCNSSRYFEVDRNGDGQKRQTTVAKNILRYLPVLPRIQRLFMTEDTAQQMRWAVEGNRYTDKMIHPSDGTAWKNFVKKFPLKAGFFNPMQHMILHLAEECLKGGPNWGRWQFGPERETQKLRQMTGNKCKIEASIAEAVLNVEVANFTTKHYDPNIPTKHNPVLRYNAANNEEVPKLSIFVGLGGKSSGSKPYRTDLHERTLIHSYVLNTMVEVKPYIENPTKRLHGWDVVMTVPSRNRPPPPNKDDYRRVDPAARSVEFYQEEGLPGHFTIGLPTIDDMVVDDEQEDAGMDGDNAEDEAEDVCAPEDLSLLEAFKAGIDLDADGPPPCFIDDYWFAEPDDDEETRGPITDGDTGY</sequence>
<evidence type="ECO:0000259" key="2">
    <source>
        <dbReference type="Pfam" id="PF13960"/>
    </source>
</evidence>
<dbReference type="Proteomes" id="UP001231189">
    <property type="component" value="Unassembled WGS sequence"/>
</dbReference>
<organism evidence="3 4">
    <name type="scientific">Lolium multiflorum</name>
    <name type="common">Italian ryegrass</name>
    <name type="synonym">Lolium perenne subsp. multiflorum</name>
    <dbReference type="NCBI Taxonomy" id="4521"/>
    <lineage>
        <taxon>Eukaryota</taxon>
        <taxon>Viridiplantae</taxon>
        <taxon>Streptophyta</taxon>
        <taxon>Embryophyta</taxon>
        <taxon>Tracheophyta</taxon>
        <taxon>Spermatophyta</taxon>
        <taxon>Magnoliopsida</taxon>
        <taxon>Liliopsida</taxon>
        <taxon>Poales</taxon>
        <taxon>Poaceae</taxon>
        <taxon>BOP clade</taxon>
        <taxon>Pooideae</taxon>
        <taxon>Poodae</taxon>
        <taxon>Poeae</taxon>
        <taxon>Poeae Chloroplast Group 2 (Poeae type)</taxon>
        <taxon>Loliodinae</taxon>
        <taxon>Loliinae</taxon>
        <taxon>Lolium</taxon>
    </lineage>
</organism>
<dbReference type="PANTHER" id="PTHR48258">
    <property type="entry name" value="DUF4218 DOMAIN-CONTAINING PROTEIN-RELATED"/>
    <property type="match status" value="1"/>
</dbReference>